<evidence type="ECO:0000256" key="13">
    <source>
        <dbReference type="ARBA" id="ARBA00023136"/>
    </source>
</evidence>
<dbReference type="PROSITE" id="PS50109">
    <property type="entry name" value="HIS_KIN"/>
    <property type="match status" value="1"/>
</dbReference>
<evidence type="ECO:0000256" key="11">
    <source>
        <dbReference type="ARBA" id="ARBA00022989"/>
    </source>
</evidence>
<dbReference type="InterPro" id="IPR003594">
    <property type="entry name" value="HATPase_dom"/>
</dbReference>
<dbReference type="FunFam" id="1.10.287.130:FF:000001">
    <property type="entry name" value="Two-component sensor histidine kinase"/>
    <property type="match status" value="1"/>
</dbReference>
<proteinExistence type="predicted"/>
<dbReference type="PROSITE" id="PS50885">
    <property type="entry name" value="HAMP"/>
    <property type="match status" value="1"/>
</dbReference>
<evidence type="ECO:0000256" key="7">
    <source>
        <dbReference type="ARBA" id="ARBA00022692"/>
    </source>
</evidence>
<dbReference type="PANTHER" id="PTHR45436:SF5">
    <property type="entry name" value="SENSOR HISTIDINE KINASE TRCS"/>
    <property type="match status" value="1"/>
</dbReference>
<keyword evidence="11" id="KW-1133">Transmembrane helix</keyword>
<dbReference type="Pfam" id="PF02518">
    <property type="entry name" value="HATPase_c"/>
    <property type="match status" value="1"/>
</dbReference>
<evidence type="ECO:0000256" key="3">
    <source>
        <dbReference type="ARBA" id="ARBA00012438"/>
    </source>
</evidence>
<dbReference type="InterPro" id="IPR036890">
    <property type="entry name" value="HATPase_C_sf"/>
</dbReference>
<name>A0A133KPT6_HEYCO</name>
<evidence type="ECO:0000256" key="12">
    <source>
        <dbReference type="ARBA" id="ARBA00023012"/>
    </source>
</evidence>
<dbReference type="CDD" id="cd00082">
    <property type="entry name" value="HisKA"/>
    <property type="match status" value="1"/>
</dbReference>
<dbReference type="SMART" id="SM00387">
    <property type="entry name" value="HATPase_c"/>
    <property type="match status" value="1"/>
</dbReference>
<dbReference type="GO" id="GO:0005524">
    <property type="term" value="F:ATP binding"/>
    <property type="evidence" value="ECO:0007669"/>
    <property type="project" value="UniProtKB-KW"/>
</dbReference>
<dbReference type="Gene3D" id="1.10.287.130">
    <property type="match status" value="1"/>
</dbReference>
<keyword evidence="13" id="KW-0472">Membrane</keyword>
<evidence type="ECO:0000256" key="1">
    <source>
        <dbReference type="ARBA" id="ARBA00000085"/>
    </source>
</evidence>
<comment type="catalytic activity">
    <reaction evidence="1">
        <text>ATP + protein L-histidine = ADP + protein N-phospho-L-histidine.</text>
        <dbReference type="EC" id="2.7.13.3"/>
    </reaction>
</comment>
<keyword evidence="5" id="KW-0597">Phosphoprotein</keyword>
<dbReference type="GeneID" id="93258862"/>
<keyword evidence="8" id="KW-0547">Nucleotide-binding</keyword>
<dbReference type="SUPFAM" id="SSF47384">
    <property type="entry name" value="Homodimeric domain of signal transducing histidine kinase"/>
    <property type="match status" value="1"/>
</dbReference>
<gene>
    <name evidence="14" type="ORF">HMPREF3213_01989</name>
</gene>
<dbReference type="PRINTS" id="PR00344">
    <property type="entry name" value="BCTRLSENSOR"/>
</dbReference>
<dbReference type="SMART" id="SM00388">
    <property type="entry name" value="HisKA"/>
    <property type="match status" value="1"/>
</dbReference>
<sequence length="452" mass="50346">MSIKKKLSALLILWSFIVLFAGNTIVFLAFLYFSKDRLETSLENSAEQLAESVGSGDALFSDPEPILQTHVPDEGMIRLFNAQHQKIYVKADEEDLLSIKPVFPKDDQTRTVKGEDFTAIVASYPIMENGKYLGMLELSVVPEDIFEDSRLLLTILLASSAVLIVLAAFVGVKTSGLFLKPVSTMMKTMADIEENGRFEKIPLALNHHDELYQMALTFNAMIDRLEAMFKKQEQFIYDASHELKTPLTVIESYAAMLRRWGKDDPEILAEGIAAISDESRRLNSIAEQLLALARSEDVSYELQPVDAANLCRQTAKRLSQSSNRSISVKAETPGLYAWTNEEKFVQVLVILLDNALKYSRFPVQIEVGSDNDFVTVTVIDHGTGIPKEDLPHLFERFYRVDKARTRGTGGTGLGLSIAHSIMTQHGGGIKIESEEGKGTRVCLQFKKVVDAS</sequence>
<reference evidence="15" key="1">
    <citation type="submission" date="2016-01" db="EMBL/GenBank/DDBJ databases">
        <authorList>
            <person name="Mitreva M."/>
            <person name="Pepin K.H."/>
            <person name="Mihindukulasuriya K.A."/>
            <person name="Fulton R."/>
            <person name="Fronick C."/>
            <person name="O'Laughlin M."/>
            <person name="Miner T."/>
            <person name="Herter B."/>
            <person name="Rosa B.A."/>
            <person name="Cordes M."/>
            <person name="Tomlinson C."/>
            <person name="Wollam A."/>
            <person name="Palsikar V.B."/>
            <person name="Mardis E.R."/>
            <person name="Wilson R.K."/>
        </authorList>
    </citation>
    <scope>NUCLEOTIDE SEQUENCE [LARGE SCALE GENOMIC DNA]</scope>
    <source>
        <strain evidence="15">GED7749B</strain>
    </source>
</reference>
<evidence type="ECO:0000313" key="14">
    <source>
        <dbReference type="EMBL" id="KWZ81574.1"/>
    </source>
</evidence>
<dbReference type="InterPro" id="IPR050428">
    <property type="entry name" value="TCS_sensor_his_kinase"/>
</dbReference>
<comment type="subcellular location">
    <subcellularLocation>
        <location evidence="2">Cell membrane</location>
        <topology evidence="2">Multi-pass membrane protein</topology>
    </subcellularLocation>
</comment>
<dbReference type="InterPro" id="IPR003660">
    <property type="entry name" value="HAMP_dom"/>
</dbReference>
<evidence type="ECO:0000256" key="8">
    <source>
        <dbReference type="ARBA" id="ARBA00022741"/>
    </source>
</evidence>
<dbReference type="SUPFAM" id="SSF55874">
    <property type="entry name" value="ATPase domain of HSP90 chaperone/DNA topoisomerase II/histidine kinase"/>
    <property type="match status" value="1"/>
</dbReference>
<dbReference type="Pfam" id="PF00672">
    <property type="entry name" value="HAMP"/>
    <property type="match status" value="1"/>
</dbReference>
<evidence type="ECO:0000256" key="5">
    <source>
        <dbReference type="ARBA" id="ARBA00022553"/>
    </source>
</evidence>
<keyword evidence="10" id="KW-0067">ATP-binding</keyword>
<dbReference type="CDD" id="cd06225">
    <property type="entry name" value="HAMP"/>
    <property type="match status" value="1"/>
</dbReference>
<organism evidence="14 15">
    <name type="scientific">Heyndrickxia coagulans</name>
    <name type="common">Weizmannia coagulans</name>
    <dbReference type="NCBI Taxonomy" id="1398"/>
    <lineage>
        <taxon>Bacteria</taxon>
        <taxon>Bacillati</taxon>
        <taxon>Bacillota</taxon>
        <taxon>Bacilli</taxon>
        <taxon>Bacillales</taxon>
        <taxon>Bacillaceae</taxon>
        <taxon>Heyndrickxia</taxon>
    </lineage>
</organism>
<evidence type="ECO:0000256" key="4">
    <source>
        <dbReference type="ARBA" id="ARBA00022475"/>
    </source>
</evidence>
<keyword evidence="7" id="KW-0812">Transmembrane</keyword>
<dbReference type="PANTHER" id="PTHR45436">
    <property type="entry name" value="SENSOR HISTIDINE KINASE YKOH"/>
    <property type="match status" value="1"/>
</dbReference>
<evidence type="ECO:0000256" key="10">
    <source>
        <dbReference type="ARBA" id="ARBA00022840"/>
    </source>
</evidence>
<keyword evidence="4" id="KW-1003">Cell membrane</keyword>
<dbReference type="GO" id="GO:0000155">
    <property type="term" value="F:phosphorelay sensor kinase activity"/>
    <property type="evidence" value="ECO:0007669"/>
    <property type="project" value="InterPro"/>
</dbReference>
<dbReference type="InterPro" id="IPR003661">
    <property type="entry name" value="HisK_dim/P_dom"/>
</dbReference>
<evidence type="ECO:0000256" key="9">
    <source>
        <dbReference type="ARBA" id="ARBA00022777"/>
    </source>
</evidence>
<evidence type="ECO:0000313" key="15">
    <source>
        <dbReference type="Proteomes" id="UP000070376"/>
    </source>
</evidence>
<dbReference type="FunFam" id="3.30.565.10:FF:000006">
    <property type="entry name" value="Sensor histidine kinase WalK"/>
    <property type="match status" value="1"/>
</dbReference>
<keyword evidence="6" id="KW-0808">Transferase</keyword>
<keyword evidence="9 14" id="KW-0418">Kinase</keyword>
<dbReference type="PATRIC" id="fig|1398.22.peg.1992"/>
<evidence type="ECO:0000256" key="6">
    <source>
        <dbReference type="ARBA" id="ARBA00022679"/>
    </source>
</evidence>
<dbReference type="RefSeq" id="WP_061086854.1">
    <property type="nucleotide sequence ID" value="NZ_CP025437.1"/>
</dbReference>
<dbReference type="Pfam" id="PF00512">
    <property type="entry name" value="HisKA"/>
    <property type="match status" value="1"/>
</dbReference>
<dbReference type="InterPro" id="IPR036097">
    <property type="entry name" value="HisK_dim/P_sf"/>
</dbReference>
<dbReference type="CDD" id="cd00075">
    <property type="entry name" value="HATPase"/>
    <property type="match status" value="1"/>
</dbReference>
<keyword evidence="12" id="KW-0902">Two-component regulatory system</keyword>
<dbReference type="SUPFAM" id="SSF158472">
    <property type="entry name" value="HAMP domain-like"/>
    <property type="match status" value="1"/>
</dbReference>
<accession>A0A133KPT6</accession>
<dbReference type="AlphaFoldDB" id="A0A133KPT6"/>
<comment type="caution">
    <text evidence="14">The sequence shown here is derived from an EMBL/GenBank/DDBJ whole genome shotgun (WGS) entry which is preliminary data.</text>
</comment>
<dbReference type="SMART" id="SM00304">
    <property type="entry name" value="HAMP"/>
    <property type="match status" value="1"/>
</dbReference>
<dbReference type="InterPro" id="IPR004358">
    <property type="entry name" value="Sig_transdc_His_kin-like_C"/>
</dbReference>
<dbReference type="EC" id="2.7.13.3" evidence="3"/>
<dbReference type="Gene3D" id="3.30.565.10">
    <property type="entry name" value="Histidine kinase-like ATPase, C-terminal domain"/>
    <property type="match status" value="1"/>
</dbReference>
<dbReference type="Gene3D" id="6.10.340.10">
    <property type="match status" value="1"/>
</dbReference>
<dbReference type="GO" id="GO:0005886">
    <property type="term" value="C:plasma membrane"/>
    <property type="evidence" value="ECO:0007669"/>
    <property type="project" value="UniProtKB-SubCell"/>
</dbReference>
<protein>
    <recommendedName>
        <fullName evidence="3">histidine kinase</fullName>
        <ecNumber evidence="3">2.7.13.3</ecNumber>
    </recommendedName>
</protein>
<dbReference type="InterPro" id="IPR005467">
    <property type="entry name" value="His_kinase_dom"/>
</dbReference>
<dbReference type="Proteomes" id="UP000070376">
    <property type="component" value="Unassembled WGS sequence"/>
</dbReference>
<dbReference type="EMBL" id="LRPN01000072">
    <property type="protein sequence ID" value="KWZ81574.1"/>
    <property type="molecule type" value="Genomic_DNA"/>
</dbReference>
<evidence type="ECO:0000256" key="2">
    <source>
        <dbReference type="ARBA" id="ARBA00004651"/>
    </source>
</evidence>